<evidence type="ECO:0000259" key="2">
    <source>
        <dbReference type="PROSITE" id="PS50887"/>
    </source>
</evidence>
<dbReference type="InterPro" id="IPR043128">
    <property type="entry name" value="Rev_trsase/Diguanyl_cyclase"/>
</dbReference>
<name>A0A178M1Y9_MYCIR</name>
<dbReference type="InterPro" id="IPR029787">
    <property type="entry name" value="Nucleotide_cyclase"/>
</dbReference>
<evidence type="ECO:0000313" key="3">
    <source>
        <dbReference type="EMBL" id="OAN42020.1"/>
    </source>
</evidence>
<organism evidence="3 4">
    <name type="scientific">Mycolicibacterium iranicum</name>
    <name type="common">Mycobacterium iranicum</name>
    <dbReference type="NCBI Taxonomy" id="912594"/>
    <lineage>
        <taxon>Bacteria</taxon>
        <taxon>Bacillati</taxon>
        <taxon>Actinomycetota</taxon>
        <taxon>Actinomycetes</taxon>
        <taxon>Mycobacteriales</taxon>
        <taxon>Mycobacteriaceae</taxon>
        <taxon>Mycolicibacterium</taxon>
    </lineage>
</organism>
<dbReference type="PANTHER" id="PTHR45138:SF24">
    <property type="entry name" value="DIGUANYLATE CYCLASE DGCC-RELATED"/>
    <property type="match status" value="1"/>
</dbReference>
<reference evidence="3 4" key="1">
    <citation type="submission" date="2016-04" db="EMBL/GenBank/DDBJ databases">
        <title>Draft Genome Sequences of Staphylococcus capitis Strain H36, S. capitis Strain H65, S. cohnii Strain H62, S. hominis Strain H69, Mycobacterium iranicum Strain H39, Plantibacter sp. Strain H53, Pseudomonas oryzihabitans Strain H72, and Microbacterium sp. Strain H83, isolated from residential settings.</title>
        <authorList>
            <person name="Lymperopoulou D."/>
            <person name="Adams R.I."/>
            <person name="Lindow S."/>
            <person name="Coil D.A."/>
            <person name="Jospin G."/>
            <person name="Eisen J.A."/>
        </authorList>
    </citation>
    <scope>NUCLEOTIDE SEQUENCE [LARGE SCALE GENOMIC DNA]</scope>
    <source>
        <strain evidence="3 4">H39</strain>
    </source>
</reference>
<feature type="domain" description="GGDEF" evidence="2">
    <location>
        <begin position="211"/>
        <end position="340"/>
    </location>
</feature>
<dbReference type="GO" id="GO:0005886">
    <property type="term" value="C:plasma membrane"/>
    <property type="evidence" value="ECO:0007669"/>
    <property type="project" value="TreeGrafter"/>
</dbReference>
<dbReference type="GO" id="GO:0052621">
    <property type="term" value="F:diguanylate cyclase activity"/>
    <property type="evidence" value="ECO:0007669"/>
    <property type="project" value="TreeGrafter"/>
</dbReference>
<evidence type="ECO:0000256" key="1">
    <source>
        <dbReference type="SAM" id="MobiDB-lite"/>
    </source>
</evidence>
<comment type="caution">
    <text evidence="3">The sequence shown here is derived from an EMBL/GenBank/DDBJ whole genome shotgun (WGS) entry which is preliminary data.</text>
</comment>
<dbReference type="OrthoDB" id="23692at2"/>
<dbReference type="PANTHER" id="PTHR45138">
    <property type="entry name" value="REGULATORY COMPONENTS OF SENSORY TRANSDUCTION SYSTEM"/>
    <property type="match status" value="1"/>
</dbReference>
<dbReference type="Proteomes" id="UP000078396">
    <property type="component" value="Unassembled WGS sequence"/>
</dbReference>
<dbReference type="AlphaFoldDB" id="A0A178M1Y9"/>
<dbReference type="CDD" id="cd01949">
    <property type="entry name" value="GGDEF"/>
    <property type="match status" value="1"/>
</dbReference>
<dbReference type="Gene3D" id="3.30.70.270">
    <property type="match status" value="1"/>
</dbReference>
<dbReference type="Pfam" id="PF01590">
    <property type="entry name" value="GAF"/>
    <property type="match status" value="1"/>
</dbReference>
<dbReference type="PROSITE" id="PS50887">
    <property type="entry name" value="GGDEF"/>
    <property type="match status" value="1"/>
</dbReference>
<dbReference type="STRING" id="912594.AWC12_12690"/>
<dbReference type="eggNOG" id="COG3706">
    <property type="taxonomic scope" value="Bacteria"/>
</dbReference>
<accession>A0A178M1Y9</accession>
<proteinExistence type="predicted"/>
<dbReference type="Pfam" id="PF00990">
    <property type="entry name" value="GGDEF"/>
    <property type="match status" value="1"/>
</dbReference>
<dbReference type="GO" id="GO:0043709">
    <property type="term" value="P:cell adhesion involved in single-species biofilm formation"/>
    <property type="evidence" value="ECO:0007669"/>
    <property type="project" value="TreeGrafter"/>
</dbReference>
<feature type="region of interest" description="Disordered" evidence="1">
    <location>
        <begin position="334"/>
        <end position="356"/>
    </location>
</feature>
<dbReference type="EMBL" id="LWCS01000002">
    <property type="protein sequence ID" value="OAN42020.1"/>
    <property type="molecule type" value="Genomic_DNA"/>
</dbReference>
<evidence type="ECO:0000313" key="4">
    <source>
        <dbReference type="Proteomes" id="UP000078396"/>
    </source>
</evidence>
<sequence>MLHRLIGDAAEVPILKALLRISDAVLSSDYFDEVLEVIAEQALIALGAASVSISRWEREGDILRTLINVGDLAAHEERWPTDEFYEVGVDTDVTDLLIGGRAYAHCIDDERCPPDSRQLLEELGKECELGVPVVHGDVMWGEIWASSTGGHRFDHGDAQLLQAIATYTAVAIARSELLNTVSAYAFEDALTGIANRRAVDRWFEQQDWATSSMVALMCDLDGFKQINDRDGHPAGDQLLRHFAGVLTATVGDVDGAMVARLGGDEFCVLLADATLAEAQRLANSATRRFRQTVNTEVTISWGAARSDAELRSGGELLDAADAALIEAKRHGPAHYSAVSPTETVPSGPPRLHRHRTHRSGVEVLCRSVVDITREHPRLSALEALEVLAVQMQQLVGTCAYALSAMNEDGTELVTLRKVDIVRDTESGLAILTDLGVDGCKLADYPETARALSEAGTFVAAQDLPGSDPAEVALLKQLGYDAVLAVGVHGTHERYLAEFYSSSGHEVLVAIAPAIQVLTCFCVHGRRGDSRLNASVG</sequence>
<dbReference type="SUPFAM" id="SSF55781">
    <property type="entry name" value="GAF domain-like"/>
    <property type="match status" value="1"/>
</dbReference>
<dbReference type="InterPro" id="IPR050469">
    <property type="entry name" value="Diguanylate_Cyclase"/>
</dbReference>
<dbReference type="InterPro" id="IPR000160">
    <property type="entry name" value="GGDEF_dom"/>
</dbReference>
<protein>
    <recommendedName>
        <fullName evidence="2">GGDEF domain-containing protein</fullName>
    </recommendedName>
</protein>
<dbReference type="NCBIfam" id="TIGR00254">
    <property type="entry name" value="GGDEF"/>
    <property type="match status" value="1"/>
</dbReference>
<dbReference type="SUPFAM" id="SSF55073">
    <property type="entry name" value="Nucleotide cyclase"/>
    <property type="match status" value="1"/>
</dbReference>
<dbReference type="SMART" id="SM00065">
    <property type="entry name" value="GAF"/>
    <property type="match status" value="1"/>
</dbReference>
<dbReference type="InterPro" id="IPR029016">
    <property type="entry name" value="GAF-like_dom_sf"/>
</dbReference>
<gene>
    <name evidence="3" type="ORF">A4X20_02770</name>
</gene>
<dbReference type="SMART" id="SM00267">
    <property type="entry name" value="GGDEF"/>
    <property type="match status" value="1"/>
</dbReference>
<dbReference type="GO" id="GO:1902201">
    <property type="term" value="P:negative regulation of bacterial-type flagellum-dependent cell motility"/>
    <property type="evidence" value="ECO:0007669"/>
    <property type="project" value="TreeGrafter"/>
</dbReference>
<dbReference type="InterPro" id="IPR003018">
    <property type="entry name" value="GAF"/>
</dbReference>
<dbReference type="Gene3D" id="3.30.450.40">
    <property type="match status" value="1"/>
</dbReference>